<evidence type="ECO:0000313" key="12">
    <source>
        <dbReference type="Proteomes" id="UP000735302"/>
    </source>
</evidence>
<dbReference type="InterPro" id="IPR003439">
    <property type="entry name" value="ABC_transporter-like_ATP-bd"/>
</dbReference>
<sequence length="528" mass="59623">MDETLRRDNPNPFLSANPISKIFFSWLNPLFKKGCKGWLEETDMYNTCPSDQSKILGDKIESSWKKELMCKDLGGKPSLLRALVRTFWLEYVLWGLILLVEGGIEVSQPILLAQLLDYFTPDPSTTRTEAWIYATAIVFSSMVLAISHHPYSFSAARMGMRVRIGCCSLMFKKSLRLSNRSLNESSVGQIVNLMSNDVARFDQALMFFHFLAVGPIQALAALGILWHEVGPSVLAGLAVLVLLMPTQIIMGKIFSKLRRKTAIHTDKRVKVMNEIISGMRIIKMYCWEKPFRHLVEKLRSDEVRHLRRTRRIQACVLGPYFATSQLSIFLLFLVFTLTGHEDKMRPSTIFLIMGVIQCVRLTCGLLLPIASQQLAETLAVVKRIEEFLLREELVRISNTHSRNDILRNEESKNADKRHDIGVEMDNVTAKWEGRTSETNTLEDITLKVMPGELLAVIGPVGAGKTSMLMSILGELPLQSGTVKAQGKIAYVSQHPWVFSGSVRQNIVFGAPFDKTRYDKIIKICALSR</sequence>
<comment type="subcellular location">
    <subcellularLocation>
        <location evidence="1">Membrane</location>
        <topology evidence="1">Multi-pass membrane protein</topology>
    </subcellularLocation>
</comment>
<evidence type="ECO:0000256" key="7">
    <source>
        <dbReference type="ARBA" id="ARBA00022989"/>
    </source>
</evidence>
<protein>
    <submittedName>
        <fullName evidence="11">Cystic fibrosis transmembrane conductance regulator</fullName>
    </submittedName>
</protein>
<dbReference type="PANTHER" id="PTHR24223">
    <property type="entry name" value="ATP-BINDING CASSETTE SUB-FAMILY C"/>
    <property type="match status" value="1"/>
</dbReference>
<reference evidence="11 12" key="1">
    <citation type="journal article" date="2021" name="Elife">
        <title>Chloroplast acquisition without the gene transfer in kleptoplastic sea slugs, Plakobranchus ocellatus.</title>
        <authorList>
            <person name="Maeda T."/>
            <person name="Takahashi S."/>
            <person name="Yoshida T."/>
            <person name="Shimamura S."/>
            <person name="Takaki Y."/>
            <person name="Nagai Y."/>
            <person name="Toyoda A."/>
            <person name="Suzuki Y."/>
            <person name="Arimoto A."/>
            <person name="Ishii H."/>
            <person name="Satoh N."/>
            <person name="Nishiyama T."/>
            <person name="Hasebe M."/>
            <person name="Maruyama T."/>
            <person name="Minagawa J."/>
            <person name="Obokata J."/>
            <person name="Shigenobu S."/>
        </authorList>
    </citation>
    <scope>NUCLEOTIDE SEQUENCE [LARGE SCALE GENOMIC DNA]</scope>
</reference>
<dbReference type="Pfam" id="PF00005">
    <property type="entry name" value="ABC_tran"/>
    <property type="match status" value="1"/>
</dbReference>
<accession>A0AAV3YHF1</accession>
<dbReference type="EMBL" id="BLXT01000975">
    <property type="protein sequence ID" value="GFN81851.1"/>
    <property type="molecule type" value="Genomic_DNA"/>
</dbReference>
<keyword evidence="12" id="KW-1185">Reference proteome</keyword>
<dbReference type="Proteomes" id="UP000735302">
    <property type="component" value="Unassembled WGS sequence"/>
</dbReference>
<evidence type="ECO:0000256" key="9">
    <source>
        <dbReference type="SAM" id="Phobius"/>
    </source>
</evidence>
<feature type="transmembrane region" description="Helical" evidence="9">
    <location>
        <begin position="349"/>
        <end position="369"/>
    </location>
</feature>
<keyword evidence="4 9" id="KW-0812">Transmembrane</keyword>
<dbReference type="PROSITE" id="PS50929">
    <property type="entry name" value="ABC_TM1F"/>
    <property type="match status" value="1"/>
</dbReference>
<dbReference type="GO" id="GO:0016020">
    <property type="term" value="C:membrane"/>
    <property type="evidence" value="ECO:0007669"/>
    <property type="project" value="UniProtKB-SubCell"/>
</dbReference>
<dbReference type="Pfam" id="PF00664">
    <property type="entry name" value="ABC_membrane"/>
    <property type="match status" value="1"/>
</dbReference>
<dbReference type="SUPFAM" id="SSF90123">
    <property type="entry name" value="ABC transporter transmembrane region"/>
    <property type="match status" value="1"/>
</dbReference>
<dbReference type="InterPro" id="IPR027417">
    <property type="entry name" value="P-loop_NTPase"/>
</dbReference>
<dbReference type="PANTHER" id="PTHR24223:SF456">
    <property type="entry name" value="MULTIDRUG RESISTANCE-ASSOCIATED PROTEIN LETHAL(2)03659"/>
    <property type="match status" value="1"/>
</dbReference>
<feature type="domain" description="ABC transmembrane type-1" evidence="10">
    <location>
        <begin position="92"/>
        <end position="357"/>
    </location>
</feature>
<keyword evidence="6" id="KW-0067">ATP-binding</keyword>
<keyword evidence="3" id="KW-0813">Transport</keyword>
<dbReference type="GO" id="GO:0140359">
    <property type="term" value="F:ABC-type transporter activity"/>
    <property type="evidence" value="ECO:0007669"/>
    <property type="project" value="InterPro"/>
</dbReference>
<proteinExistence type="inferred from homology"/>
<evidence type="ECO:0000256" key="2">
    <source>
        <dbReference type="ARBA" id="ARBA00009726"/>
    </source>
</evidence>
<evidence type="ECO:0000256" key="8">
    <source>
        <dbReference type="ARBA" id="ARBA00023136"/>
    </source>
</evidence>
<dbReference type="SUPFAM" id="SSF52540">
    <property type="entry name" value="P-loop containing nucleoside triphosphate hydrolases"/>
    <property type="match status" value="1"/>
</dbReference>
<dbReference type="InterPro" id="IPR011527">
    <property type="entry name" value="ABC1_TM_dom"/>
</dbReference>
<evidence type="ECO:0000256" key="1">
    <source>
        <dbReference type="ARBA" id="ARBA00004141"/>
    </source>
</evidence>
<comment type="similarity">
    <text evidence="2">Belongs to the ABC transporter superfamily. ABCC family. Conjugate transporter (TC 3.A.1.208) subfamily.</text>
</comment>
<dbReference type="Gene3D" id="3.40.50.300">
    <property type="entry name" value="P-loop containing nucleotide triphosphate hydrolases"/>
    <property type="match status" value="1"/>
</dbReference>
<dbReference type="Gene3D" id="1.20.1560.10">
    <property type="entry name" value="ABC transporter type 1, transmembrane domain"/>
    <property type="match status" value="1"/>
</dbReference>
<feature type="transmembrane region" description="Helical" evidence="9">
    <location>
        <begin position="91"/>
        <end position="111"/>
    </location>
</feature>
<name>A0AAV3YHF1_9GAST</name>
<evidence type="ECO:0000256" key="4">
    <source>
        <dbReference type="ARBA" id="ARBA00022692"/>
    </source>
</evidence>
<keyword evidence="5" id="KW-0547">Nucleotide-binding</keyword>
<comment type="caution">
    <text evidence="11">The sequence shown here is derived from an EMBL/GenBank/DDBJ whole genome shotgun (WGS) entry which is preliminary data.</text>
</comment>
<evidence type="ECO:0000256" key="3">
    <source>
        <dbReference type="ARBA" id="ARBA00022448"/>
    </source>
</evidence>
<feature type="transmembrane region" description="Helical" evidence="9">
    <location>
        <begin position="232"/>
        <end position="250"/>
    </location>
</feature>
<organism evidence="11 12">
    <name type="scientific">Plakobranchus ocellatus</name>
    <dbReference type="NCBI Taxonomy" id="259542"/>
    <lineage>
        <taxon>Eukaryota</taxon>
        <taxon>Metazoa</taxon>
        <taxon>Spiralia</taxon>
        <taxon>Lophotrochozoa</taxon>
        <taxon>Mollusca</taxon>
        <taxon>Gastropoda</taxon>
        <taxon>Heterobranchia</taxon>
        <taxon>Euthyneura</taxon>
        <taxon>Panpulmonata</taxon>
        <taxon>Sacoglossa</taxon>
        <taxon>Placobranchoidea</taxon>
        <taxon>Plakobranchidae</taxon>
        <taxon>Plakobranchus</taxon>
    </lineage>
</organism>
<evidence type="ECO:0000313" key="11">
    <source>
        <dbReference type="EMBL" id="GFN81851.1"/>
    </source>
</evidence>
<feature type="transmembrane region" description="Helical" evidence="9">
    <location>
        <begin position="204"/>
        <end position="226"/>
    </location>
</feature>
<evidence type="ECO:0000259" key="10">
    <source>
        <dbReference type="PROSITE" id="PS50929"/>
    </source>
</evidence>
<dbReference type="GO" id="GO:0016887">
    <property type="term" value="F:ATP hydrolysis activity"/>
    <property type="evidence" value="ECO:0007669"/>
    <property type="project" value="InterPro"/>
</dbReference>
<dbReference type="FunFam" id="1.20.1560.10:FF:000026">
    <property type="entry name" value="Multidrug resistance-associated protein lethal(2)03659"/>
    <property type="match status" value="1"/>
</dbReference>
<feature type="transmembrane region" description="Helical" evidence="9">
    <location>
        <begin position="314"/>
        <end position="337"/>
    </location>
</feature>
<dbReference type="AlphaFoldDB" id="A0AAV3YHF1"/>
<dbReference type="GO" id="GO:0005524">
    <property type="term" value="F:ATP binding"/>
    <property type="evidence" value="ECO:0007669"/>
    <property type="project" value="UniProtKB-KW"/>
</dbReference>
<feature type="transmembrane region" description="Helical" evidence="9">
    <location>
        <begin position="131"/>
        <end position="151"/>
    </location>
</feature>
<keyword evidence="7 9" id="KW-1133">Transmembrane helix</keyword>
<dbReference type="InterPro" id="IPR036640">
    <property type="entry name" value="ABC1_TM_sf"/>
</dbReference>
<keyword evidence="8 9" id="KW-0472">Membrane</keyword>
<evidence type="ECO:0000256" key="6">
    <source>
        <dbReference type="ARBA" id="ARBA00022840"/>
    </source>
</evidence>
<dbReference type="InterPro" id="IPR050173">
    <property type="entry name" value="ABC_transporter_C-like"/>
</dbReference>
<evidence type="ECO:0000256" key="5">
    <source>
        <dbReference type="ARBA" id="ARBA00022741"/>
    </source>
</evidence>
<gene>
    <name evidence="11" type="ORF">PoB_000835700</name>
</gene>